<organism evidence="7 8">
    <name type="scientific">Sphingosinicella xenopeptidilytica</name>
    <dbReference type="NCBI Taxonomy" id="364098"/>
    <lineage>
        <taxon>Bacteria</taxon>
        <taxon>Pseudomonadati</taxon>
        <taxon>Pseudomonadota</taxon>
        <taxon>Alphaproteobacteria</taxon>
        <taxon>Sphingomonadales</taxon>
        <taxon>Sphingosinicellaceae</taxon>
        <taxon>Sphingosinicella</taxon>
    </lineage>
</organism>
<dbReference type="NCBIfam" id="TIGR00773">
    <property type="entry name" value="NhaA"/>
    <property type="match status" value="1"/>
</dbReference>
<feature type="transmembrane region" description="Helical" evidence="6">
    <location>
        <begin position="336"/>
        <end position="357"/>
    </location>
</feature>
<dbReference type="Gene3D" id="1.20.1530.10">
    <property type="entry name" value="Na+/H+ antiporter like domain"/>
    <property type="match status" value="1"/>
</dbReference>
<reference evidence="8" key="1">
    <citation type="journal article" date="2019" name="Int. J. Syst. Evol. Microbiol.">
        <title>The Global Catalogue of Microorganisms (GCM) 10K type strain sequencing project: providing services to taxonomists for standard genome sequencing and annotation.</title>
        <authorList>
            <consortium name="The Broad Institute Genomics Platform"/>
            <consortium name="The Broad Institute Genome Sequencing Center for Infectious Disease"/>
            <person name="Wu L."/>
            <person name="Ma J."/>
        </authorList>
    </citation>
    <scope>NUCLEOTIDE SEQUENCE [LARGE SCALE GENOMIC DNA]</scope>
    <source>
        <strain evidence="8">CCUG 52537</strain>
    </source>
</reference>
<comment type="function">
    <text evidence="6">Na(+)/H(+) antiporter that extrudes sodium in exchange for external protons.</text>
</comment>
<keyword evidence="6" id="KW-0050">Antiport</keyword>
<evidence type="ECO:0000256" key="4">
    <source>
        <dbReference type="ARBA" id="ARBA00022989"/>
    </source>
</evidence>
<dbReference type="RefSeq" id="WP_381489641.1">
    <property type="nucleotide sequence ID" value="NZ_JBHTIK010000005.1"/>
</dbReference>
<keyword evidence="4 6" id="KW-1133">Transmembrane helix</keyword>
<evidence type="ECO:0000256" key="5">
    <source>
        <dbReference type="ARBA" id="ARBA00023136"/>
    </source>
</evidence>
<gene>
    <name evidence="6 7" type="primary">nhaA</name>
    <name evidence="7" type="ORF">ACFQ00_09755</name>
</gene>
<accession>A0ABW3C282</accession>
<keyword evidence="8" id="KW-1185">Reference proteome</keyword>
<dbReference type="PANTHER" id="PTHR30341:SF0">
    <property type="entry name" value="NA(+)_H(+) ANTIPORTER NHAA"/>
    <property type="match status" value="1"/>
</dbReference>
<comment type="caution">
    <text evidence="7">The sequence shown here is derived from an EMBL/GenBank/DDBJ whole genome shotgun (WGS) entry which is preliminary data.</text>
</comment>
<dbReference type="Pfam" id="PF06965">
    <property type="entry name" value="Na_H_antiport_1"/>
    <property type="match status" value="1"/>
</dbReference>
<feature type="transmembrane region" description="Helical" evidence="6">
    <location>
        <begin position="62"/>
        <end position="80"/>
    </location>
</feature>
<feature type="transmembrane region" description="Helical" evidence="6">
    <location>
        <begin position="212"/>
        <end position="243"/>
    </location>
</feature>
<dbReference type="NCBIfam" id="NF007112">
    <property type="entry name" value="PRK09561.1"/>
    <property type="match status" value="1"/>
</dbReference>
<sequence>MIDGLRNVIERPRSALREFLRTESAGGIVLMVAAVAALVVANSPFADAYFAALKTYVGPLSLGHWINDGLMAIFFLLVGLEVKRELLDGQLSTWDRRILPGAAAAGGMIVPALIFAAFNIGDAETIRGWAIPSATDIAFALGVLTLLGPRVPVSLKVFLTAVAIIDDLGAIVIIALFYTAELNLTALGAAVLLIAVLYGFNRFGIRSLWPYIIVGAGVWAAMLLSGVHATLAGVAVALTIPLTPAPGHVDDEHSPLHRLEHAIAGWVAFAIVPIFGFANAGLSFTNVTTEMLVSPIVIGIALGLFIGKQIGVFGVIHALKALRLADYPVHASALQVYGVALLCGIGFTMSLFIGGLSYASDIYLDEVKLGVLGGSLLSGILGAAVLSVARREQST</sequence>
<comment type="similarity">
    <text evidence="6">Belongs to the NhaA Na(+)/H(+) (TC 2.A.33) antiporter family.</text>
</comment>
<keyword evidence="6" id="KW-0915">Sodium</keyword>
<feature type="transmembrane region" description="Helical" evidence="6">
    <location>
        <begin position="101"/>
        <end position="120"/>
    </location>
</feature>
<evidence type="ECO:0000313" key="8">
    <source>
        <dbReference type="Proteomes" id="UP001597124"/>
    </source>
</evidence>
<dbReference type="HAMAP" id="MF_01844">
    <property type="entry name" value="NhaA"/>
    <property type="match status" value="1"/>
</dbReference>
<comment type="catalytic activity">
    <reaction evidence="6">
        <text>Na(+)(in) + 2 H(+)(out) = Na(+)(out) + 2 H(+)(in)</text>
        <dbReference type="Rhea" id="RHEA:29251"/>
        <dbReference type="ChEBI" id="CHEBI:15378"/>
        <dbReference type="ChEBI" id="CHEBI:29101"/>
    </reaction>
</comment>
<dbReference type="InterPro" id="IPR023171">
    <property type="entry name" value="Na/H_antiporter_dom_sf"/>
</dbReference>
<evidence type="ECO:0000256" key="1">
    <source>
        <dbReference type="ARBA" id="ARBA00004429"/>
    </source>
</evidence>
<feature type="transmembrane region" description="Helical" evidence="6">
    <location>
        <begin position="184"/>
        <end position="200"/>
    </location>
</feature>
<feature type="transmembrane region" description="Helical" evidence="6">
    <location>
        <begin position="126"/>
        <end position="146"/>
    </location>
</feature>
<feature type="transmembrane region" description="Helical" evidence="6">
    <location>
        <begin position="263"/>
        <end position="284"/>
    </location>
</feature>
<evidence type="ECO:0000256" key="3">
    <source>
        <dbReference type="ARBA" id="ARBA00022692"/>
    </source>
</evidence>
<feature type="transmembrane region" description="Helical" evidence="6">
    <location>
        <begin position="20"/>
        <end position="42"/>
    </location>
</feature>
<keyword evidence="6" id="KW-0406">Ion transport</keyword>
<comment type="subcellular location">
    <subcellularLocation>
        <location evidence="1">Cell inner membrane</location>
        <topology evidence="1">Multi-pass membrane protein</topology>
    </subcellularLocation>
    <subcellularLocation>
        <location evidence="6">Cell membrane</location>
        <topology evidence="6">Multi-pass membrane protein</topology>
    </subcellularLocation>
</comment>
<feature type="transmembrane region" description="Helical" evidence="6">
    <location>
        <begin position="369"/>
        <end position="389"/>
    </location>
</feature>
<dbReference type="NCBIfam" id="NF007111">
    <property type="entry name" value="PRK09560.1"/>
    <property type="match status" value="1"/>
</dbReference>
<dbReference type="Proteomes" id="UP001597124">
    <property type="component" value="Unassembled WGS sequence"/>
</dbReference>
<evidence type="ECO:0000256" key="2">
    <source>
        <dbReference type="ARBA" id="ARBA00022475"/>
    </source>
</evidence>
<keyword evidence="6" id="KW-0813">Transport</keyword>
<keyword evidence="5 6" id="KW-0472">Membrane</keyword>
<evidence type="ECO:0000256" key="6">
    <source>
        <dbReference type="HAMAP-Rule" id="MF_01844"/>
    </source>
</evidence>
<name>A0ABW3C282_SPHXN</name>
<feature type="transmembrane region" description="Helical" evidence="6">
    <location>
        <begin position="296"/>
        <end position="316"/>
    </location>
</feature>
<dbReference type="InterPro" id="IPR004670">
    <property type="entry name" value="NhaA"/>
</dbReference>
<evidence type="ECO:0000313" key="7">
    <source>
        <dbReference type="EMBL" id="MFD0848605.1"/>
    </source>
</evidence>
<keyword evidence="3 6" id="KW-0812">Transmembrane</keyword>
<keyword evidence="6" id="KW-0739">Sodium transport</keyword>
<protein>
    <recommendedName>
        <fullName evidence="6">Na(+)/H(+) antiporter NhaA</fullName>
    </recommendedName>
    <alternativeName>
        <fullName evidence="6">Sodium/proton antiporter NhaA</fullName>
    </alternativeName>
</protein>
<feature type="transmembrane region" description="Helical" evidence="6">
    <location>
        <begin position="158"/>
        <end position="178"/>
    </location>
</feature>
<dbReference type="PANTHER" id="PTHR30341">
    <property type="entry name" value="SODIUM ION/PROTON ANTIPORTER NHAA-RELATED"/>
    <property type="match status" value="1"/>
</dbReference>
<dbReference type="EMBL" id="JBHTIK010000005">
    <property type="protein sequence ID" value="MFD0848605.1"/>
    <property type="molecule type" value="Genomic_DNA"/>
</dbReference>
<proteinExistence type="inferred from homology"/>
<keyword evidence="2 6" id="KW-1003">Cell membrane</keyword>